<name>A0A2G9UNB1_TELCI</name>
<feature type="compositionally biased region" description="Pro residues" evidence="1">
    <location>
        <begin position="163"/>
        <end position="180"/>
    </location>
</feature>
<dbReference type="AlphaFoldDB" id="A0A2G9UNB1"/>
<feature type="region of interest" description="Disordered" evidence="1">
    <location>
        <begin position="13"/>
        <end position="182"/>
    </location>
</feature>
<evidence type="ECO:0000313" key="3">
    <source>
        <dbReference type="Proteomes" id="UP000230423"/>
    </source>
</evidence>
<feature type="compositionally biased region" description="Basic and acidic residues" evidence="1">
    <location>
        <begin position="59"/>
        <end position="72"/>
    </location>
</feature>
<accession>A0A2G9UNB1</accession>
<reference evidence="2 3" key="1">
    <citation type="submission" date="2015-09" db="EMBL/GenBank/DDBJ databases">
        <title>Draft genome of the parasitic nematode Teladorsagia circumcincta isolate WARC Sus (inbred).</title>
        <authorList>
            <person name="Mitreva M."/>
        </authorList>
    </citation>
    <scope>NUCLEOTIDE SEQUENCE [LARGE SCALE GENOMIC DNA]</scope>
    <source>
        <strain evidence="2 3">S</strain>
    </source>
</reference>
<dbReference type="Proteomes" id="UP000230423">
    <property type="component" value="Unassembled WGS sequence"/>
</dbReference>
<dbReference type="EMBL" id="KZ345853">
    <property type="protein sequence ID" value="PIO71761.1"/>
    <property type="molecule type" value="Genomic_DNA"/>
</dbReference>
<protein>
    <submittedName>
        <fullName evidence="2">Uncharacterized protein</fullName>
    </submittedName>
</protein>
<evidence type="ECO:0000313" key="2">
    <source>
        <dbReference type="EMBL" id="PIO71761.1"/>
    </source>
</evidence>
<sequence>MLKMWLKCRTGLKRKDKKSHYEEPDVEEAVGTPVAFERATTRGASTVQLSKGPRHQAPHHTDSPRYVDDSPRYVDNSPRYVDDSPRYVENSPRFVPEHRYQTPPWSPHANGTMSEGTGRSPHVNGTMSEGNDSPIPFRVVKGDCARICSPSSPMTPPSGNVVPSPPPKDPPTPKCPPHPRGPVVDVPLSPITPPGMVYPPPRESPHDFREVVKCPAKCRPEPIPPPPVESPETPDEEIADPPEHHPIVKGSCVQVHPKLVHDSVILVSHQTVAASVGTHEGGCHTVENLDSPDRYKDDYGQGQSNESVLCLTFQHNVFTG</sequence>
<feature type="compositionally biased region" description="Polar residues" evidence="1">
    <location>
        <begin position="109"/>
        <end position="131"/>
    </location>
</feature>
<proteinExistence type="predicted"/>
<organism evidence="2 3">
    <name type="scientific">Teladorsagia circumcincta</name>
    <name type="common">Brown stomach worm</name>
    <name type="synonym">Ostertagia circumcincta</name>
    <dbReference type="NCBI Taxonomy" id="45464"/>
    <lineage>
        <taxon>Eukaryota</taxon>
        <taxon>Metazoa</taxon>
        <taxon>Ecdysozoa</taxon>
        <taxon>Nematoda</taxon>
        <taxon>Chromadorea</taxon>
        <taxon>Rhabditida</taxon>
        <taxon>Rhabditina</taxon>
        <taxon>Rhabditomorpha</taxon>
        <taxon>Strongyloidea</taxon>
        <taxon>Trichostrongylidae</taxon>
        <taxon>Teladorsagia</taxon>
    </lineage>
</organism>
<gene>
    <name evidence="2" type="ORF">TELCIR_06338</name>
</gene>
<keyword evidence="3" id="KW-1185">Reference proteome</keyword>
<evidence type="ECO:0000256" key="1">
    <source>
        <dbReference type="SAM" id="MobiDB-lite"/>
    </source>
</evidence>
<feature type="region of interest" description="Disordered" evidence="1">
    <location>
        <begin position="218"/>
        <end position="239"/>
    </location>
</feature>